<dbReference type="InterPro" id="IPR036390">
    <property type="entry name" value="WH_DNA-bd_sf"/>
</dbReference>
<dbReference type="PRINTS" id="PR00035">
    <property type="entry name" value="HTHGNTR"/>
</dbReference>
<dbReference type="PANTHER" id="PTHR43537">
    <property type="entry name" value="TRANSCRIPTIONAL REGULATOR, GNTR FAMILY"/>
    <property type="match status" value="1"/>
</dbReference>
<dbReference type="SMART" id="SM00345">
    <property type="entry name" value="HTH_GNTR"/>
    <property type="match status" value="1"/>
</dbReference>
<dbReference type="EMBL" id="QTUJ01000001">
    <property type="protein sequence ID" value="REF73098.1"/>
    <property type="molecule type" value="Genomic_DNA"/>
</dbReference>
<dbReference type="Proteomes" id="UP000256941">
    <property type="component" value="Unassembled WGS sequence"/>
</dbReference>
<dbReference type="Gene3D" id="1.10.10.10">
    <property type="entry name" value="Winged helix-like DNA-binding domain superfamily/Winged helix DNA-binding domain"/>
    <property type="match status" value="1"/>
</dbReference>
<gene>
    <name evidence="5" type="ORF">BDD41_1619</name>
</gene>
<evidence type="ECO:0000313" key="5">
    <source>
        <dbReference type="EMBL" id="REF73098.1"/>
    </source>
</evidence>
<name>A0A3D9XU05_PARVE</name>
<dbReference type="GO" id="GO:0003677">
    <property type="term" value="F:DNA binding"/>
    <property type="evidence" value="ECO:0007669"/>
    <property type="project" value="UniProtKB-KW"/>
</dbReference>
<reference evidence="5 6" key="1">
    <citation type="submission" date="2018-08" db="EMBL/GenBank/DDBJ databases">
        <title>Genomic Encyclopedia of Archaeal and Bacterial Type Strains, Phase II (KMG-II): from individual species to whole genera.</title>
        <authorList>
            <person name="Goeker M."/>
        </authorList>
    </citation>
    <scope>NUCLEOTIDE SEQUENCE [LARGE SCALE GENOMIC DNA]</scope>
    <source>
        <strain evidence="5 6">DSM 17099</strain>
    </source>
</reference>
<dbReference type="SMART" id="SM00895">
    <property type="entry name" value="FCD"/>
    <property type="match status" value="1"/>
</dbReference>
<dbReference type="PROSITE" id="PS50949">
    <property type="entry name" value="HTH_GNTR"/>
    <property type="match status" value="1"/>
</dbReference>
<evidence type="ECO:0000313" key="6">
    <source>
        <dbReference type="Proteomes" id="UP000256941"/>
    </source>
</evidence>
<keyword evidence="1" id="KW-0805">Transcription regulation</keyword>
<accession>A0A3D9XU05</accession>
<protein>
    <submittedName>
        <fullName evidence="5">GntR family transcriptional regulator</fullName>
    </submittedName>
</protein>
<dbReference type="Pfam" id="PF07729">
    <property type="entry name" value="FCD"/>
    <property type="match status" value="1"/>
</dbReference>
<proteinExistence type="predicted"/>
<evidence type="ECO:0000259" key="4">
    <source>
        <dbReference type="PROSITE" id="PS50949"/>
    </source>
</evidence>
<dbReference type="GO" id="GO:0003700">
    <property type="term" value="F:DNA-binding transcription factor activity"/>
    <property type="evidence" value="ECO:0007669"/>
    <property type="project" value="InterPro"/>
</dbReference>
<organism evidence="5 6">
    <name type="scientific">Paracoccus versutus</name>
    <name type="common">Thiobacillus versutus</name>
    <dbReference type="NCBI Taxonomy" id="34007"/>
    <lineage>
        <taxon>Bacteria</taxon>
        <taxon>Pseudomonadati</taxon>
        <taxon>Pseudomonadota</taxon>
        <taxon>Alphaproteobacteria</taxon>
        <taxon>Rhodobacterales</taxon>
        <taxon>Paracoccaceae</taxon>
        <taxon>Paracoccus</taxon>
    </lineage>
</organism>
<dbReference type="InterPro" id="IPR036388">
    <property type="entry name" value="WH-like_DNA-bd_sf"/>
</dbReference>
<dbReference type="RefSeq" id="WP_072463911.1">
    <property type="nucleotide sequence ID" value="NZ_CP038196.1"/>
</dbReference>
<evidence type="ECO:0000256" key="1">
    <source>
        <dbReference type="ARBA" id="ARBA00023015"/>
    </source>
</evidence>
<keyword evidence="3" id="KW-0804">Transcription</keyword>
<sequence length="238" mass="26721">MAMQKSDAAQPRLVNIDKKQVLALELRRRILLMEIAPGAVIDEQELAEEFGLSRPPVRELMRQMAGEGYIELEANRPARATSMSYHALRDFYLVAPMIYIASTRLAAENARPADIAKLRRIQDEFRAAVEGGDVDARIFANDAFHLEIGNIARNAYLLPSLRRLLIDHARIGRTYYRDDVSDKAELATAAAQHDQIIDAIERRDPETAGRIVQAHLELSRRNMAAYAVPEGMEIPSTS</sequence>
<evidence type="ECO:0000256" key="2">
    <source>
        <dbReference type="ARBA" id="ARBA00023125"/>
    </source>
</evidence>
<dbReference type="SUPFAM" id="SSF46785">
    <property type="entry name" value="Winged helix' DNA-binding domain"/>
    <property type="match status" value="1"/>
</dbReference>
<dbReference type="InterPro" id="IPR011711">
    <property type="entry name" value="GntR_C"/>
</dbReference>
<feature type="domain" description="HTH gntR-type" evidence="4">
    <location>
        <begin position="16"/>
        <end position="83"/>
    </location>
</feature>
<dbReference type="Pfam" id="PF00392">
    <property type="entry name" value="GntR"/>
    <property type="match status" value="1"/>
</dbReference>
<comment type="caution">
    <text evidence="5">The sequence shown here is derived from an EMBL/GenBank/DDBJ whole genome shotgun (WGS) entry which is preliminary data.</text>
</comment>
<keyword evidence="2" id="KW-0238">DNA-binding</keyword>
<dbReference type="AlphaFoldDB" id="A0A3D9XU05"/>
<dbReference type="Gene3D" id="1.20.120.530">
    <property type="entry name" value="GntR ligand-binding domain-like"/>
    <property type="match status" value="1"/>
</dbReference>
<dbReference type="PANTHER" id="PTHR43537:SF53">
    <property type="entry name" value="HTH-TYPE TRANSCRIPTIONAL REPRESSOR NANR"/>
    <property type="match status" value="1"/>
</dbReference>
<dbReference type="InterPro" id="IPR000524">
    <property type="entry name" value="Tscrpt_reg_HTH_GntR"/>
</dbReference>
<dbReference type="InterPro" id="IPR008920">
    <property type="entry name" value="TF_FadR/GntR_C"/>
</dbReference>
<evidence type="ECO:0000256" key="3">
    <source>
        <dbReference type="ARBA" id="ARBA00023163"/>
    </source>
</evidence>
<dbReference type="SUPFAM" id="SSF48008">
    <property type="entry name" value="GntR ligand-binding domain-like"/>
    <property type="match status" value="1"/>
</dbReference>